<dbReference type="Proteomes" id="UP000199545">
    <property type="component" value="Unassembled WGS sequence"/>
</dbReference>
<accession>A0A1I3UTE8</accession>
<evidence type="ECO:0000313" key="2">
    <source>
        <dbReference type="EMBL" id="SFJ86594.1"/>
    </source>
</evidence>
<dbReference type="AlphaFoldDB" id="A0A1I3UTE8"/>
<feature type="transmembrane region" description="Helical" evidence="1">
    <location>
        <begin position="7"/>
        <end position="29"/>
    </location>
</feature>
<keyword evidence="1" id="KW-0812">Transmembrane</keyword>
<keyword evidence="3" id="KW-1185">Reference proteome</keyword>
<protein>
    <submittedName>
        <fullName evidence="2">Uncharacterized protein</fullName>
    </submittedName>
</protein>
<evidence type="ECO:0000256" key="1">
    <source>
        <dbReference type="SAM" id="Phobius"/>
    </source>
</evidence>
<reference evidence="2 3" key="1">
    <citation type="submission" date="2016-10" db="EMBL/GenBank/DDBJ databases">
        <authorList>
            <person name="de Groot N.N."/>
        </authorList>
    </citation>
    <scope>NUCLEOTIDE SEQUENCE [LARGE SCALE GENOMIC DNA]</scope>
    <source>
        <strain evidence="2 3">DSM 44778</strain>
    </source>
</reference>
<evidence type="ECO:0000313" key="3">
    <source>
        <dbReference type="Proteomes" id="UP000199545"/>
    </source>
</evidence>
<keyword evidence="1" id="KW-0472">Membrane</keyword>
<gene>
    <name evidence="2" type="ORF">SAMN05421852_12816</name>
</gene>
<dbReference type="OrthoDB" id="2991037at2"/>
<sequence length="106" mass="12659">MNHWKDILLRSSIVTAIAVNMMLGGMLLAREQVYIEKAVPSFAGPAEPHLQTEYAWELYKASIEEPYIVEHYKEYEYTYEKNGRLISKRPTNQHQYLRYWRDHPKN</sequence>
<proteinExistence type="predicted"/>
<keyword evidence="1" id="KW-1133">Transmembrane helix</keyword>
<organism evidence="2 3">
    <name type="scientific">Thermoflavimicrobium dichotomicum</name>
    <dbReference type="NCBI Taxonomy" id="46223"/>
    <lineage>
        <taxon>Bacteria</taxon>
        <taxon>Bacillati</taxon>
        <taxon>Bacillota</taxon>
        <taxon>Bacilli</taxon>
        <taxon>Bacillales</taxon>
        <taxon>Thermoactinomycetaceae</taxon>
        <taxon>Thermoflavimicrobium</taxon>
    </lineage>
</organism>
<name>A0A1I3UTE8_9BACL</name>
<dbReference type="EMBL" id="FORR01000028">
    <property type="protein sequence ID" value="SFJ86594.1"/>
    <property type="molecule type" value="Genomic_DNA"/>
</dbReference>
<dbReference type="RefSeq" id="WP_093231625.1">
    <property type="nucleotide sequence ID" value="NZ_FORR01000028.1"/>
</dbReference>